<reference evidence="1" key="1">
    <citation type="submission" date="2023-11" db="EMBL/GenBank/DDBJ databases">
        <authorList>
            <person name="Poullet M."/>
        </authorList>
    </citation>
    <scope>NUCLEOTIDE SEQUENCE</scope>
    <source>
        <strain evidence="1">E1834</strain>
    </source>
</reference>
<sequence length="101" mass="11312">MSNEIYDNPSIVQKMNASPKKASPKGQSTASPVSSEYVVGLLEEVRAENVKLKAENDELKSRAAEEKLNIVDVMKAQIATLPGYMNWLESKSRKKKQKMEK</sequence>
<protein>
    <submittedName>
        <fullName evidence="1">Uncharacterized protein</fullName>
    </submittedName>
</protein>
<organism evidence="1 2">
    <name type="scientific">Meloidogyne enterolobii</name>
    <name type="common">Root-knot nematode worm</name>
    <name type="synonym">Meloidogyne mayaguensis</name>
    <dbReference type="NCBI Taxonomy" id="390850"/>
    <lineage>
        <taxon>Eukaryota</taxon>
        <taxon>Metazoa</taxon>
        <taxon>Ecdysozoa</taxon>
        <taxon>Nematoda</taxon>
        <taxon>Chromadorea</taxon>
        <taxon>Rhabditida</taxon>
        <taxon>Tylenchina</taxon>
        <taxon>Tylenchomorpha</taxon>
        <taxon>Tylenchoidea</taxon>
        <taxon>Meloidogynidae</taxon>
        <taxon>Meloidogyninae</taxon>
        <taxon>Meloidogyne</taxon>
    </lineage>
</organism>
<dbReference type="Proteomes" id="UP001497535">
    <property type="component" value="Unassembled WGS sequence"/>
</dbReference>
<gene>
    <name evidence="1" type="ORF">MENTE1834_LOCUS26882</name>
</gene>
<accession>A0ACB0ZN59</accession>
<proteinExistence type="predicted"/>
<keyword evidence="2" id="KW-1185">Reference proteome</keyword>
<comment type="caution">
    <text evidence="1">The sequence shown here is derived from an EMBL/GenBank/DDBJ whole genome shotgun (WGS) entry which is preliminary data.</text>
</comment>
<evidence type="ECO:0000313" key="1">
    <source>
        <dbReference type="EMBL" id="CAK5079748.1"/>
    </source>
</evidence>
<dbReference type="EMBL" id="CAVMJV010000039">
    <property type="protein sequence ID" value="CAK5079748.1"/>
    <property type="molecule type" value="Genomic_DNA"/>
</dbReference>
<evidence type="ECO:0000313" key="2">
    <source>
        <dbReference type="Proteomes" id="UP001497535"/>
    </source>
</evidence>
<name>A0ACB0ZN59_MELEN</name>